<dbReference type="EMBL" id="ML977609">
    <property type="protein sequence ID" value="KAF1997782.1"/>
    <property type="molecule type" value="Genomic_DNA"/>
</dbReference>
<evidence type="ECO:0000313" key="4">
    <source>
        <dbReference type="Proteomes" id="UP000799779"/>
    </source>
</evidence>
<dbReference type="GO" id="GO:0005737">
    <property type="term" value="C:cytoplasm"/>
    <property type="evidence" value="ECO:0007669"/>
    <property type="project" value="TreeGrafter"/>
</dbReference>
<dbReference type="Proteomes" id="UP000799779">
    <property type="component" value="Unassembled WGS sequence"/>
</dbReference>
<dbReference type="InterPro" id="IPR011600">
    <property type="entry name" value="Pept_C14_caspase"/>
</dbReference>
<name>A0A6A5W7N9_9PLEO</name>
<accession>A0A6A5W7N9</accession>
<proteinExistence type="inferred from homology"/>
<evidence type="ECO:0000256" key="1">
    <source>
        <dbReference type="ARBA" id="ARBA00009005"/>
    </source>
</evidence>
<gene>
    <name evidence="3" type="ORF">P154DRAFT_440437</name>
</gene>
<organism evidence="3 4">
    <name type="scientific">Amniculicola lignicola CBS 123094</name>
    <dbReference type="NCBI Taxonomy" id="1392246"/>
    <lineage>
        <taxon>Eukaryota</taxon>
        <taxon>Fungi</taxon>
        <taxon>Dikarya</taxon>
        <taxon>Ascomycota</taxon>
        <taxon>Pezizomycotina</taxon>
        <taxon>Dothideomycetes</taxon>
        <taxon>Pleosporomycetidae</taxon>
        <taxon>Pleosporales</taxon>
        <taxon>Amniculicolaceae</taxon>
        <taxon>Amniculicola</taxon>
    </lineage>
</organism>
<feature type="non-terminal residue" evidence="3">
    <location>
        <position position="363"/>
    </location>
</feature>
<evidence type="ECO:0000259" key="2">
    <source>
        <dbReference type="Pfam" id="PF00656"/>
    </source>
</evidence>
<dbReference type="GO" id="GO:0004197">
    <property type="term" value="F:cysteine-type endopeptidase activity"/>
    <property type="evidence" value="ECO:0007669"/>
    <property type="project" value="InterPro"/>
</dbReference>
<dbReference type="AlphaFoldDB" id="A0A6A5W7N9"/>
<comment type="similarity">
    <text evidence="1">Belongs to the peptidase C14B family.</text>
</comment>
<dbReference type="Pfam" id="PF00656">
    <property type="entry name" value="Peptidase_C14"/>
    <property type="match status" value="1"/>
</dbReference>
<keyword evidence="4" id="KW-1185">Reference proteome</keyword>
<dbReference type="PANTHER" id="PTHR48104">
    <property type="entry name" value="METACASPASE-4"/>
    <property type="match status" value="1"/>
</dbReference>
<dbReference type="InterPro" id="IPR050452">
    <property type="entry name" value="Metacaspase"/>
</dbReference>
<dbReference type="OrthoDB" id="3223806at2759"/>
<protein>
    <recommendedName>
        <fullName evidence="2">Peptidase C14 caspase domain-containing protein</fullName>
    </recommendedName>
</protein>
<dbReference type="PANTHER" id="PTHR48104:SF30">
    <property type="entry name" value="METACASPASE-1"/>
    <property type="match status" value="1"/>
</dbReference>
<sequence>MESPARRWAILIGLDFYVDPSHRLQGAVRDVDDIEALLEKYYTPITIEKYISKDSGIPNQTRPLGIEASWPTYDNIMGALDRITNETTSGDFIHIHFSGHGTANPTSVGRYREIVGSDAALVLYDSNGVDGLRYLLGIELASKLDAIVEKGVKLSVVLDCCNSGGVSRGDSSGEFRVRYLPWNDSVADRFHSTNLPNSVLEEREGHTMDHWLLDPKGYILLAACGPNEIVDESIHRQICAKMHIPYPGQHPVLIGDEAAVFLNSNHDSHSTRSAKEHQVRSTCNVINTFPNGALRLDVGYAQGVCRDDEYSVFPVEIENSKQVEQSIIEISFKITKVHALESDAAPVDLSSDKRVGTGWHAAL</sequence>
<reference evidence="3" key="1">
    <citation type="journal article" date="2020" name="Stud. Mycol.">
        <title>101 Dothideomycetes genomes: a test case for predicting lifestyles and emergence of pathogens.</title>
        <authorList>
            <person name="Haridas S."/>
            <person name="Albert R."/>
            <person name="Binder M."/>
            <person name="Bloem J."/>
            <person name="Labutti K."/>
            <person name="Salamov A."/>
            <person name="Andreopoulos B."/>
            <person name="Baker S."/>
            <person name="Barry K."/>
            <person name="Bills G."/>
            <person name="Bluhm B."/>
            <person name="Cannon C."/>
            <person name="Castanera R."/>
            <person name="Culley D."/>
            <person name="Daum C."/>
            <person name="Ezra D."/>
            <person name="Gonzalez J."/>
            <person name="Henrissat B."/>
            <person name="Kuo A."/>
            <person name="Liang C."/>
            <person name="Lipzen A."/>
            <person name="Lutzoni F."/>
            <person name="Magnuson J."/>
            <person name="Mondo S."/>
            <person name="Nolan M."/>
            <person name="Ohm R."/>
            <person name="Pangilinan J."/>
            <person name="Park H.-J."/>
            <person name="Ramirez L."/>
            <person name="Alfaro M."/>
            <person name="Sun H."/>
            <person name="Tritt A."/>
            <person name="Yoshinaga Y."/>
            <person name="Zwiers L.-H."/>
            <person name="Turgeon B."/>
            <person name="Goodwin S."/>
            <person name="Spatafora J."/>
            <person name="Crous P."/>
            <person name="Grigoriev I."/>
        </authorList>
    </citation>
    <scope>NUCLEOTIDE SEQUENCE</scope>
    <source>
        <strain evidence="3">CBS 123094</strain>
    </source>
</reference>
<dbReference type="Gene3D" id="3.40.50.1460">
    <property type="match status" value="1"/>
</dbReference>
<feature type="domain" description="Peptidase C14 caspase" evidence="2">
    <location>
        <begin position="6"/>
        <end position="203"/>
    </location>
</feature>
<evidence type="ECO:0000313" key="3">
    <source>
        <dbReference type="EMBL" id="KAF1997782.1"/>
    </source>
</evidence>
<dbReference type="GO" id="GO:0006508">
    <property type="term" value="P:proteolysis"/>
    <property type="evidence" value="ECO:0007669"/>
    <property type="project" value="InterPro"/>
</dbReference>